<proteinExistence type="predicted"/>
<protein>
    <recommendedName>
        <fullName evidence="3">SlyX family protein</fullName>
    </recommendedName>
</protein>
<dbReference type="EMBL" id="JAGEOJ010000025">
    <property type="protein sequence ID" value="MBO2454212.1"/>
    <property type="molecule type" value="Genomic_DNA"/>
</dbReference>
<accession>A0A939PJT3</accession>
<comment type="caution">
    <text evidence="1">The sequence shown here is derived from an EMBL/GenBank/DDBJ whole genome shotgun (WGS) entry which is preliminary data.</text>
</comment>
<sequence>MKEHRIAAGNAELEMRVKALETRVGRHEDDMTSLVDTSSETLKRVTRIEKGLDALLAHHGIEVEVDQDEDDLVEDE</sequence>
<evidence type="ECO:0000313" key="1">
    <source>
        <dbReference type="EMBL" id="MBO2454212.1"/>
    </source>
</evidence>
<dbReference type="AlphaFoldDB" id="A0A939PJT3"/>
<evidence type="ECO:0008006" key="3">
    <source>
        <dbReference type="Google" id="ProtNLM"/>
    </source>
</evidence>
<dbReference type="Proteomes" id="UP000669179">
    <property type="component" value="Unassembled WGS sequence"/>
</dbReference>
<gene>
    <name evidence="1" type="ORF">J4573_44495</name>
</gene>
<keyword evidence="2" id="KW-1185">Reference proteome</keyword>
<dbReference type="RefSeq" id="WP_208262422.1">
    <property type="nucleotide sequence ID" value="NZ_JAGEOJ010000025.1"/>
</dbReference>
<evidence type="ECO:0000313" key="2">
    <source>
        <dbReference type="Proteomes" id="UP000669179"/>
    </source>
</evidence>
<reference evidence="1" key="1">
    <citation type="submission" date="2021-03" db="EMBL/GenBank/DDBJ databases">
        <authorList>
            <person name="Kanchanasin P."/>
            <person name="Saeng-In P."/>
            <person name="Phongsopitanun W."/>
            <person name="Yuki M."/>
            <person name="Kudo T."/>
            <person name="Ohkuma M."/>
            <person name="Tanasupawat S."/>
        </authorList>
    </citation>
    <scope>NUCLEOTIDE SEQUENCE</scope>
    <source>
        <strain evidence="1">GKU 128</strain>
    </source>
</reference>
<organism evidence="1 2">
    <name type="scientific">Actinomadura barringtoniae</name>
    <dbReference type="NCBI Taxonomy" id="1427535"/>
    <lineage>
        <taxon>Bacteria</taxon>
        <taxon>Bacillati</taxon>
        <taxon>Actinomycetota</taxon>
        <taxon>Actinomycetes</taxon>
        <taxon>Streptosporangiales</taxon>
        <taxon>Thermomonosporaceae</taxon>
        <taxon>Actinomadura</taxon>
    </lineage>
</organism>
<name>A0A939PJT3_9ACTN</name>